<dbReference type="OrthoDB" id="241504at2"/>
<dbReference type="PANTHER" id="PTHR42813">
    <property type="entry name" value="ZINC-TYPE ALCOHOL DEHYDROGENASE-LIKE"/>
    <property type="match status" value="1"/>
</dbReference>
<keyword evidence="4" id="KW-0862">Zinc</keyword>
<sequence length="384" mass="41225">MKAVVYNGPRDVSVTDVPDAKIERPTDVLVRVTATNICGSDLHMYEGRTDFETGRWFGHENLGEVIEVGDGVDKVKVGERVVLPFNISCGFCKNCERGLTNYCLTTQPDPAAAGAAYGFAAMGPWAGGQAEMLRVPYGDHNCLRLGEDAQEKENDYVMLADIFPTGYHATEMAGVIPGDSVVIYGAGPVGLMAALSATIKGAAKVMVVDRHPDRLRLAEQIGAIPVDDSKTDPVQFVLDQTMGLGADRGCECVGYQAHDPQGTEDPAMTLNRLIQSVRFTGGIGVVGVFLPADPGGPDEDAKQGKVAIDYGLHWLKGQTIGSGQCPVKKYNRRLRDLIAAGKAKPSWIVSHDLPLNQAVEAYQHFDARDDGWTKVVLHPAMAGS</sequence>
<evidence type="ECO:0000313" key="8">
    <source>
        <dbReference type="EMBL" id="TQN43543.1"/>
    </source>
</evidence>
<evidence type="ECO:0000259" key="6">
    <source>
        <dbReference type="Pfam" id="PF00107"/>
    </source>
</evidence>
<dbReference type="PANTHER" id="PTHR42813:SF3">
    <property type="entry name" value="GLUTATHIONE-INDEPENDENT FORMALDEHYDE DEHYDROGENASE"/>
    <property type="match status" value="1"/>
</dbReference>
<feature type="domain" description="Alcohol dehydrogenase-like N-terminal" evidence="7">
    <location>
        <begin position="25"/>
        <end position="137"/>
    </location>
</feature>
<dbReference type="InterPro" id="IPR036291">
    <property type="entry name" value="NAD(P)-bd_dom_sf"/>
</dbReference>
<dbReference type="CDD" id="cd08282">
    <property type="entry name" value="PFDH_like"/>
    <property type="match status" value="1"/>
</dbReference>
<keyword evidence="9" id="KW-1185">Reference proteome</keyword>
<dbReference type="AlphaFoldDB" id="A0A543PHI9"/>
<dbReference type="EMBL" id="VFQE01000001">
    <property type="protein sequence ID" value="TQN43543.1"/>
    <property type="molecule type" value="Genomic_DNA"/>
</dbReference>
<dbReference type="InterPro" id="IPR011032">
    <property type="entry name" value="GroES-like_sf"/>
</dbReference>
<evidence type="ECO:0000313" key="9">
    <source>
        <dbReference type="Proteomes" id="UP000319865"/>
    </source>
</evidence>
<evidence type="ECO:0000256" key="2">
    <source>
        <dbReference type="ARBA" id="ARBA00008072"/>
    </source>
</evidence>
<dbReference type="Gene3D" id="3.40.50.720">
    <property type="entry name" value="NAD(P)-binding Rossmann-like Domain"/>
    <property type="match status" value="1"/>
</dbReference>
<evidence type="ECO:0000259" key="7">
    <source>
        <dbReference type="Pfam" id="PF08240"/>
    </source>
</evidence>
<dbReference type="Gene3D" id="3.90.180.10">
    <property type="entry name" value="Medium-chain alcohol dehydrogenases, catalytic domain"/>
    <property type="match status" value="1"/>
</dbReference>
<dbReference type="RefSeq" id="WP_142026021.1">
    <property type="nucleotide sequence ID" value="NZ_VFQE01000001.1"/>
</dbReference>
<evidence type="ECO:0000256" key="3">
    <source>
        <dbReference type="ARBA" id="ARBA00022723"/>
    </source>
</evidence>
<reference evidence="8 9" key="1">
    <citation type="submission" date="2019-06" db="EMBL/GenBank/DDBJ databases">
        <title>Sequencing the genomes of 1000 actinobacteria strains.</title>
        <authorList>
            <person name="Klenk H.-P."/>
        </authorList>
    </citation>
    <scope>NUCLEOTIDE SEQUENCE [LARGE SCALE GENOMIC DNA]</scope>
    <source>
        <strain evidence="8 9">DSM 46837</strain>
    </source>
</reference>
<dbReference type="Pfam" id="PF00107">
    <property type="entry name" value="ADH_zinc_N"/>
    <property type="match status" value="1"/>
</dbReference>
<comment type="cofactor">
    <cofactor evidence="1">
        <name>Zn(2+)</name>
        <dbReference type="ChEBI" id="CHEBI:29105"/>
    </cofactor>
</comment>
<evidence type="ECO:0000256" key="1">
    <source>
        <dbReference type="ARBA" id="ARBA00001947"/>
    </source>
</evidence>
<keyword evidence="3" id="KW-0479">Metal-binding</keyword>
<gene>
    <name evidence="8" type="ORF">FHU33_2992</name>
</gene>
<accession>A0A543PHI9</accession>
<dbReference type="Proteomes" id="UP000319865">
    <property type="component" value="Unassembled WGS sequence"/>
</dbReference>
<keyword evidence="5" id="KW-0520">NAD</keyword>
<evidence type="ECO:0000256" key="5">
    <source>
        <dbReference type="ARBA" id="ARBA00023027"/>
    </source>
</evidence>
<feature type="domain" description="Alcohol dehydrogenase-like C-terminal" evidence="6">
    <location>
        <begin position="188"/>
        <end position="288"/>
    </location>
</feature>
<dbReference type="GO" id="GO:0046872">
    <property type="term" value="F:metal ion binding"/>
    <property type="evidence" value="ECO:0007669"/>
    <property type="project" value="UniProtKB-KW"/>
</dbReference>
<dbReference type="SUPFAM" id="SSF50129">
    <property type="entry name" value="GroES-like"/>
    <property type="match status" value="1"/>
</dbReference>
<dbReference type="Pfam" id="PF08240">
    <property type="entry name" value="ADH_N"/>
    <property type="match status" value="1"/>
</dbReference>
<evidence type="ECO:0000256" key="4">
    <source>
        <dbReference type="ARBA" id="ARBA00022833"/>
    </source>
</evidence>
<comment type="caution">
    <text evidence="8">The sequence shown here is derived from an EMBL/GenBank/DDBJ whole genome shotgun (WGS) entry which is preliminary data.</text>
</comment>
<protein>
    <submittedName>
        <fullName evidence="8">Glutathione-independent formaldehyde dehydrogenase</fullName>
    </submittedName>
</protein>
<name>A0A543PHI9_9ACTN</name>
<dbReference type="SUPFAM" id="SSF51735">
    <property type="entry name" value="NAD(P)-binding Rossmann-fold domains"/>
    <property type="match status" value="1"/>
</dbReference>
<comment type="similarity">
    <text evidence="2">Belongs to the zinc-containing alcohol dehydrogenase family.</text>
</comment>
<proteinExistence type="inferred from homology"/>
<dbReference type="InterPro" id="IPR013154">
    <property type="entry name" value="ADH-like_N"/>
</dbReference>
<dbReference type="InterPro" id="IPR013149">
    <property type="entry name" value="ADH-like_C"/>
</dbReference>
<organism evidence="8 9">
    <name type="scientific">Blastococcus colisei</name>
    <dbReference type="NCBI Taxonomy" id="1564162"/>
    <lineage>
        <taxon>Bacteria</taxon>
        <taxon>Bacillati</taxon>
        <taxon>Actinomycetota</taxon>
        <taxon>Actinomycetes</taxon>
        <taxon>Geodermatophilales</taxon>
        <taxon>Geodermatophilaceae</taxon>
        <taxon>Blastococcus</taxon>
    </lineage>
</organism>